<keyword evidence="1" id="KW-0732">Signal</keyword>
<feature type="signal peptide" evidence="1">
    <location>
        <begin position="1"/>
        <end position="19"/>
    </location>
</feature>
<feature type="domain" description="BPTI/Kunitz inhibitor" evidence="2">
    <location>
        <begin position="25"/>
        <end position="76"/>
    </location>
</feature>
<dbReference type="Gene3D" id="4.10.410.10">
    <property type="entry name" value="Pancreatic trypsin inhibitor Kunitz domain"/>
    <property type="match status" value="1"/>
</dbReference>
<sequence length="78" mass="8584">MKATIGVICIFSAFVLISALSEDECRAPRPQTMCDNGVPVAPQHYFSNHTGRCEVESGCNTGPNNFPSEQKCREECPY</sequence>
<reference evidence="3" key="1">
    <citation type="submission" date="2012-12" db="EMBL/GenBank/DDBJ databases">
        <title>Identification and characterization of a phenylalanine ammonia-lyase gene family in Isatis indigotica Fort.</title>
        <authorList>
            <person name="Liu Q."/>
            <person name="Chen J."/>
            <person name="Zhou X."/>
            <person name="Di P."/>
            <person name="Xiao Y."/>
            <person name="Xuan H."/>
            <person name="Zhang L."/>
            <person name="Chen W."/>
        </authorList>
    </citation>
    <scope>NUCLEOTIDE SEQUENCE</scope>
    <source>
        <tissue evidence="3">Salivary gland</tissue>
    </source>
</reference>
<dbReference type="Pfam" id="PF00014">
    <property type="entry name" value="Kunitz_BPTI"/>
    <property type="match status" value="1"/>
</dbReference>
<organism evidence="3">
    <name type="scientific">Ixodes ricinus</name>
    <name type="common">Common tick</name>
    <name type="synonym">Acarus ricinus</name>
    <dbReference type="NCBI Taxonomy" id="34613"/>
    <lineage>
        <taxon>Eukaryota</taxon>
        <taxon>Metazoa</taxon>
        <taxon>Ecdysozoa</taxon>
        <taxon>Arthropoda</taxon>
        <taxon>Chelicerata</taxon>
        <taxon>Arachnida</taxon>
        <taxon>Acari</taxon>
        <taxon>Parasitiformes</taxon>
        <taxon>Ixodida</taxon>
        <taxon>Ixodoidea</taxon>
        <taxon>Ixodidae</taxon>
        <taxon>Ixodinae</taxon>
        <taxon>Ixodes</taxon>
    </lineage>
</organism>
<dbReference type="InterPro" id="IPR002223">
    <property type="entry name" value="Kunitz_BPTI"/>
</dbReference>
<name>A0A0K8R689_IXORI</name>
<evidence type="ECO:0000256" key="1">
    <source>
        <dbReference type="SAM" id="SignalP"/>
    </source>
</evidence>
<evidence type="ECO:0000313" key="3">
    <source>
        <dbReference type="EMBL" id="JAA66660.1"/>
    </source>
</evidence>
<accession>A0A0K8R689</accession>
<dbReference type="EMBL" id="GADI01007148">
    <property type="protein sequence ID" value="JAA66660.1"/>
    <property type="molecule type" value="mRNA"/>
</dbReference>
<dbReference type="AlphaFoldDB" id="A0A0K8R689"/>
<feature type="chain" id="PRO_5005515847" evidence="1">
    <location>
        <begin position="20"/>
        <end position="78"/>
    </location>
</feature>
<evidence type="ECO:0000259" key="2">
    <source>
        <dbReference type="PROSITE" id="PS50279"/>
    </source>
</evidence>
<proteinExistence type="evidence at transcript level"/>
<dbReference type="GO" id="GO:0004867">
    <property type="term" value="F:serine-type endopeptidase inhibitor activity"/>
    <property type="evidence" value="ECO:0007669"/>
    <property type="project" value="InterPro"/>
</dbReference>
<dbReference type="SUPFAM" id="SSF57362">
    <property type="entry name" value="BPTI-like"/>
    <property type="match status" value="1"/>
</dbReference>
<dbReference type="InterPro" id="IPR036880">
    <property type="entry name" value="Kunitz_BPTI_sf"/>
</dbReference>
<protein>
    <submittedName>
        <fullName evidence="3">Putative salivary kunitz domain protein</fullName>
    </submittedName>
</protein>
<dbReference type="PROSITE" id="PS50279">
    <property type="entry name" value="BPTI_KUNITZ_2"/>
    <property type="match status" value="1"/>
</dbReference>